<dbReference type="InterPro" id="IPR020449">
    <property type="entry name" value="Tscrpt_reg_AraC-type_HTH"/>
</dbReference>
<dbReference type="InterPro" id="IPR050204">
    <property type="entry name" value="AraC_XylS_family_regulators"/>
</dbReference>
<dbReference type="Gene3D" id="1.10.10.60">
    <property type="entry name" value="Homeodomain-like"/>
    <property type="match status" value="2"/>
</dbReference>
<feature type="domain" description="HTH araC/xylS-type" evidence="4">
    <location>
        <begin position="157"/>
        <end position="255"/>
    </location>
</feature>
<dbReference type="GO" id="GO:0043565">
    <property type="term" value="F:sequence-specific DNA binding"/>
    <property type="evidence" value="ECO:0007669"/>
    <property type="project" value="InterPro"/>
</dbReference>
<gene>
    <name evidence="5" type="primary">rhaS</name>
    <name evidence="5" type="ORF">NCTC10741_00771</name>
</gene>
<evidence type="ECO:0000313" key="5">
    <source>
        <dbReference type="EMBL" id="VDR37664.1"/>
    </source>
</evidence>
<dbReference type="PROSITE" id="PS01124">
    <property type="entry name" value="HTH_ARAC_FAMILY_2"/>
    <property type="match status" value="1"/>
</dbReference>
<accession>A0A3P8JXV6</accession>
<evidence type="ECO:0000313" key="6">
    <source>
        <dbReference type="Proteomes" id="UP000271626"/>
    </source>
</evidence>
<organism evidence="5 6">
    <name type="scientific">Tsukamurella paurometabola</name>
    <name type="common">Corynebacterium paurometabolum</name>
    <dbReference type="NCBI Taxonomy" id="2061"/>
    <lineage>
        <taxon>Bacteria</taxon>
        <taxon>Bacillati</taxon>
        <taxon>Actinomycetota</taxon>
        <taxon>Actinomycetes</taxon>
        <taxon>Mycobacteriales</taxon>
        <taxon>Tsukamurellaceae</taxon>
        <taxon>Tsukamurella</taxon>
    </lineage>
</organism>
<keyword evidence="3" id="KW-0804">Transcription</keyword>
<dbReference type="InterPro" id="IPR009057">
    <property type="entry name" value="Homeodomain-like_sf"/>
</dbReference>
<dbReference type="PANTHER" id="PTHR46796:SF6">
    <property type="entry name" value="ARAC SUBFAMILY"/>
    <property type="match status" value="1"/>
</dbReference>
<dbReference type="PANTHER" id="PTHR46796">
    <property type="entry name" value="HTH-TYPE TRANSCRIPTIONAL ACTIVATOR RHAS-RELATED"/>
    <property type="match status" value="1"/>
</dbReference>
<dbReference type="PROSITE" id="PS00041">
    <property type="entry name" value="HTH_ARAC_FAMILY_1"/>
    <property type="match status" value="1"/>
</dbReference>
<proteinExistence type="predicted"/>
<evidence type="ECO:0000259" key="4">
    <source>
        <dbReference type="PROSITE" id="PS01124"/>
    </source>
</evidence>
<keyword evidence="2" id="KW-0238">DNA-binding</keyword>
<dbReference type="SMART" id="SM00342">
    <property type="entry name" value="HTH_ARAC"/>
    <property type="match status" value="1"/>
</dbReference>
<dbReference type="Pfam" id="PF12833">
    <property type="entry name" value="HTH_18"/>
    <property type="match status" value="1"/>
</dbReference>
<dbReference type="AlphaFoldDB" id="A0A3P8JXV6"/>
<dbReference type="Proteomes" id="UP000271626">
    <property type="component" value="Chromosome"/>
</dbReference>
<dbReference type="EMBL" id="LR131273">
    <property type="protein sequence ID" value="VDR37664.1"/>
    <property type="molecule type" value="Genomic_DNA"/>
</dbReference>
<sequence length="256" mass="28657">MDVRFFRQEFAENAEWTISGQRHEVLIWRSGTVRSKEFAFDSGASGCVVPRVSNVWVVPAGDRSTMSAEHAEYEFARVSLPAALSAATELRPVVAQRDPLLHHVVERVASTCGRSDAVSTILHESLLDVMRLHILDQYGLRKAPPRPVRSLDVAAQRRIIERLNDGGAPDLDLRALAEAEDMSIDAFRRAFVRAFRTTPHRYLLDRRIARAKELLVSTTLSITEIGEMLGFSSPSHFATTFKRRVGESPSSYRATP</sequence>
<evidence type="ECO:0000256" key="2">
    <source>
        <dbReference type="ARBA" id="ARBA00023125"/>
    </source>
</evidence>
<reference evidence="5 6" key="1">
    <citation type="submission" date="2018-12" db="EMBL/GenBank/DDBJ databases">
        <authorList>
            <consortium name="Pathogen Informatics"/>
        </authorList>
    </citation>
    <scope>NUCLEOTIDE SEQUENCE [LARGE SCALE GENOMIC DNA]</scope>
    <source>
        <strain evidence="5 6">NCTC10741</strain>
    </source>
</reference>
<dbReference type="InterPro" id="IPR018060">
    <property type="entry name" value="HTH_AraC"/>
</dbReference>
<dbReference type="RefSeq" id="WP_164711504.1">
    <property type="nucleotide sequence ID" value="NZ_LR131273.1"/>
</dbReference>
<evidence type="ECO:0000256" key="3">
    <source>
        <dbReference type="ARBA" id="ARBA00023163"/>
    </source>
</evidence>
<keyword evidence="1" id="KW-0805">Transcription regulation</keyword>
<dbReference type="SUPFAM" id="SSF46689">
    <property type="entry name" value="Homeodomain-like"/>
    <property type="match status" value="2"/>
</dbReference>
<dbReference type="InterPro" id="IPR018062">
    <property type="entry name" value="HTH_AraC-typ_CS"/>
</dbReference>
<evidence type="ECO:0000256" key="1">
    <source>
        <dbReference type="ARBA" id="ARBA00023015"/>
    </source>
</evidence>
<dbReference type="GO" id="GO:0003700">
    <property type="term" value="F:DNA-binding transcription factor activity"/>
    <property type="evidence" value="ECO:0007669"/>
    <property type="project" value="InterPro"/>
</dbReference>
<dbReference type="PRINTS" id="PR00032">
    <property type="entry name" value="HTHARAC"/>
</dbReference>
<protein>
    <submittedName>
        <fullName evidence="5">L-rhamnose operon regulatory protein rhaS</fullName>
    </submittedName>
</protein>
<name>A0A3P8JXV6_TSUPA</name>